<dbReference type="PANTHER" id="PTHR43197">
    <property type="entry name" value="UTP--GLUCOSE-1-PHOSPHATE URIDYLYLTRANSFERASE"/>
    <property type="match status" value="1"/>
</dbReference>
<dbReference type="InterPro" id="IPR005835">
    <property type="entry name" value="NTP_transferase_dom"/>
</dbReference>
<dbReference type="GO" id="GO:0006011">
    <property type="term" value="P:UDP-alpha-D-glucose metabolic process"/>
    <property type="evidence" value="ECO:0007669"/>
    <property type="project" value="InterPro"/>
</dbReference>
<proteinExistence type="inferred from homology"/>
<dbReference type="Proteomes" id="UP000481252">
    <property type="component" value="Unassembled WGS sequence"/>
</dbReference>
<evidence type="ECO:0000256" key="1">
    <source>
        <dbReference type="ARBA" id="ARBA00006890"/>
    </source>
</evidence>
<reference evidence="11 12" key="1">
    <citation type="submission" date="2020-02" db="EMBL/GenBank/DDBJ databases">
        <title>Genome sequence of the type strain CGMCC 1.15528 of Mesorhizobium zhangyense.</title>
        <authorList>
            <person name="Gao J."/>
            <person name="Sun J."/>
        </authorList>
    </citation>
    <scope>NUCLEOTIDE SEQUENCE [LARGE SCALE GENOMIC DNA]</scope>
    <source>
        <strain evidence="11 12">CGMCC 1.15528</strain>
    </source>
</reference>
<evidence type="ECO:0000256" key="6">
    <source>
        <dbReference type="ARBA" id="ARBA00031455"/>
    </source>
</evidence>
<dbReference type="Gene3D" id="3.90.550.10">
    <property type="entry name" value="Spore Coat Polysaccharide Biosynthesis Protein SpsA, Chain A"/>
    <property type="match status" value="1"/>
</dbReference>
<organism evidence="11 12">
    <name type="scientific">Mesorhizobium zhangyense</name>
    <dbReference type="NCBI Taxonomy" id="1776730"/>
    <lineage>
        <taxon>Bacteria</taxon>
        <taxon>Pseudomonadati</taxon>
        <taxon>Pseudomonadota</taxon>
        <taxon>Alphaproteobacteria</taxon>
        <taxon>Hyphomicrobiales</taxon>
        <taxon>Phyllobacteriaceae</taxon>
        <taxon>Mesorhizobium</taxon>
    </lineage>
</organism>
<dbReference type="EC" id="2.7.7.9" evidence="2"/>
<evidence type="ECO:0000256" key="7">
    <source>
        <dbReference type="ARBA" id="ARBA00031959"/>
    </source>
</evidence>
<dbReference type="SUPFAM" id="SSF53448">
    <property type="entry name" value="Nucleotide-diphospho-sugar transferases"/>
    <property type="match status" value="1"/>
</dbReference>
<dbReference type="Pfam" id="PF00483">
    <property type="entry name" value="NTP_transferase"/>
    <property type="match status" value="1"/>
</dbReference>
<comment type="catalytic activity">
    <reaction evidence="9">
        <text>alpha-D-glucose 1-phosphate + UTP + H(+) = UDP-alpha-D-glucose + diphosphate</text>
        <dbReference type="Rhea" id="RHEA:19889"/>
        <dbReference type="ChEBI" id="CHEBI:15378"/>
        <dbReference type="ChEBI" id="CHEBI:33019"/>
        <dbReference type="ChEBI" id="CHEBI:46398"/>
        <dbReference type="ChEBI" id="CHEBI:58601"/>
        <dbReference type="ChEBI" id="CHEBI:58885"/>
        <dbReference type="EC" id="2.7.7.9"/>
    </reaction>
</comment>
<evidence type="ECO:0000256" key="2">
    <source>
        <dbReference type="ARBA" id="ARBA00012415"/>
    </source>
</evidence>
<dbReference type="InterPro" id="IPR029044">
    <property type="entry name" value="Nucleotide-diphossugar_trans"/>
</dbReference>
<protein>
    <recommendedName>
        <fullName evidence="3">UTP--glucose-1-phosphate uridylyltransferase</fullName>
        <ecNumber evidence="2">2.7.7.9</ecNumber>
    </recommendedName>
    <alternativeName>
        <fullName evidence="6">Alpha-D-glucosyl-1-phosphate uridylyltransferase</fullName>
    </alternativeName>
    <alternativeName>
        <fullName evidence="7">UDP-glucose pyrophosphorylase</fullName>
    </alternativeName>
    <alternativeName>
        <fullName evidence="8">Uridine diphosphoglucose pyrophosphorylase</fullName>
    </alternativeName>
</protein>
<dbReference type="RefSeq" id="WP_165114798.1">
    <property type="nucleotide sequence ID" value="NZ_JAAKZG010000002.1"/>
</dbReference>
<dbReference type="PANTHER" id="PTHR43197:SF1">
    <property type="entry name" value="UTP--GLUCOSE-1-PHOSPHATE URIDYLYLTRANSFERASE"/>
    <property type="match status" value="1"/>
</dbReference>
<comment type="similarity">
    <text evidence="1">Belongs to the UDPGP type 2 family.</text>
</comment>
<gene>
    <name evidence="11" type="ORF">G6N74_04375</name>
</gene>
<evidence type="ECO:0000256" key="4">
    <source>
        <dbReference type="ARBA" id="ARBA00022679"/>
    </source>
</evidence>
<keyword evidence="4 11" id="KW-0808">Transferase</keyword>
<accession>A0A7C9VA54</accession>
<name>A0A7C9VA54_9HYPH</name>
<evidence type="ECO:0000259" key="10">
    <source>
        <dbReference type="Pfam" id="PF00483"/>
    </source>
</evidence>
<evidence type="ECO:0000313" key="12">
    <source>
        <dbReference type="Proteomes" id="UP000481252"/>
    </source>
</evidence>
<evidence type="ECO:0000256" key="9">
    <source>
        <dbReference type="ARBA" id="ARBA00048128"/>
    </source>
</evidence>
<evidence type="ECO:0000256" key="5">
    <source>
        <dbReference type="ARBA" id="ARBA00022695"/>
    </source>
</evidence>
<dbReference type="GO" id="GO:0003983">
    <property type="term" value="F:UTP:glucose-1-phosphate uridylyltransferase activity"/>
    <property type="evidence" value="ECO:0007669"/>
    <property type="project" value="UniProtKB-EC"/>
</dbReference>
<evidence type="ECO:0000256" key="3">
    <source>
        <dbReference type="ARBA" id="ARBA00019048"/>
    </source>
</evidence>
<feature type="domain" description="Nucleotidyl transferase" evidence="10">
    <location>
        <begin position="6"/>
        <end position="268"/>
    </location>
</feature>
<dbReference type="InterPro" id="IPR005771">
    <property type="entry name" value="GalU_uridylyltTrfase_bac/arc"/>
</dbReference>
<keyword evidence="5 11" id="KW-0548">Nucleotidyltransferase</keyword>
<evidence type="ECO:0000313" key="11">
    <source>
        <dbReference type="EMBL" id="NGN40290.1"/>
    </source>
</evidence>
<dbReference type="CDD" id="cd02541">
    <property type="entry name" value="UGPase_prokaryotic"/>
    <property type="match status" value="1"/>
</dbReference>
<keyword evidence="12" id="KW-1185">Reference proteome</keyword>
<dbReference type="AlphaFoldDB" id="A0A7C9VA54"/>
<sequence>MKKVRKAVIPVAGLGTRFLPATKAMPKEMLTVVDRPVVQYAVDEALEAGIEHIVFVTGRNKHVIEDYFDIQPELLDTLTRSKKQEQLASLNKIQLSAGAVSFTRQQAPHGLGHAVWCARDIIGDEPFALLLPDMVSFGDKGCLAGVMELYEQTGGNVIAVEQCDPTETNKYGIVGKGKDVGTGFAVTEMVEKPAPAVAPSNYYINGRYILQPEVFDLLGTQERGAGNEIQLTDSMKRLAQTQEFHAAPFNGRMFDCGSKEGFIQANVAFALARDDIRDLVFDPIVEMIASQQRRSAAA</sequence>
<evidence type="ECO:0000256" key="8">
    <source>
        <dbReference type="ARBA" id="ARBA00032341"/>
    </source>
</evidence>
<comment type="caution">
    <text evidence="11">The sequence shown here is derived from an EMBL/GenBank/DDBJ whole genome shotgun (WGS) entry which is preliminary data.</text>
</comment>
<dbReference type="EMBL" id="JAAKZG010000002">
    <property type="protein sequence ID" value="NGN40290.1"/>
    <property type="molecule type" value="Genomic_DNA"/>
</dbReference>